<gene>
    <name evidence="1" type="ORF">O6H91_19G011300</name>
</gene>
<organism evidence="1 2">
    <name type="scientific">Diphasiastrum complanatum</name>
    <name type="common">Issler's clubmoss</name>
    <name type="synonym">Lycopodium complanatum</name>
    <dbReference type="NCBI Taxonomy" id="34168"/>
    <lineage>
        <taxon>Eukaryota</taxon>
        <taxon>Viridiplantae</taxon>
        <taxon>Streptophyta</taxon>
        <taxon>Embryophyta</taxon>
        <taxon>Tracheophyta</taxon>
        <taxon>Lycopodiopsida</taxon>
        <taxon>Lycopodiales</taxon>
        <taxon>Lycopodiaceae</taxon>
        <taxon>Lycopodioideae</taxon>
        <taxon>Diphasiastrum</taxon>
    </lineage>
</organism>
<protein>
    <submittedName>
        <fullName evidence="1">Uncharacterized protein</fullName>
    </submittedName>
</protein>
<reference evidence="2" key="1">
    <citation type="journal article" date="2024" name="Proc. Natl. Acad. Sci. U.S.A.">
        <title>Extraordinary preservation of gene collinearity over three hundred million years revealed in homosporous lycophytes.</title>
        <authorList>
            <person name="Li C."/>
            <person name="Wickell D."/>
            <person name="Kuo L.Y."/>
            <person name="Chen X."/>
            <person name="Nie B."/>
            <person name="Liao X."/>
            <person name="Peng D."/>
            <person name="Ji J."/>
            <person name="Jenkins J."/>
            <person name="Williams M."/>
            <person name="Shu S."/>
            <person name="Plott C."/>
            <person name="Barry K."/>
            <person name="Rajasekar S."/>
            <person name="Grimwood J."/>
            <person name="Han X."/>
            <person name="Sun S."/>
            <person name="Hou Z."/>
            <person name="He W."/>
            <person name="Dai G."/>
            <person name="Sun C."/>
            <person name="Schmutz J."/>
            <person name="Leebens-Mack J.H."/>
            <person name="Li F.W."/>
            <person name="Wang L."/>
        </authorList>
    </citation>
    <scope>NUCLEOTIDE SEQUENCE [LARGE SCALE GENOMIC DNA]</scope>
    <source>
        <strain evidence="2">cv. PW_Plant_1</strain>
    </source>
</reference>
<evidence type="ECO:0000313" key="2">
    <source>
        <dbReference type="Proteomes" id="UP001162992"/>
    </source>
</evidence>
<comment type="caution">
    <text evidence="1">The sequence shown here is derived from an EMBL/GenBank/DDBJ whole genome shotgun (WGS) entry which is preliminary data.</text>
</comment>
<sequence>MAASVKVGEFARQYACNTGKMPSKTSAEYFSHAETDMNDIDETDMEFVEVDPTGRYGRYAEILGEGACKIVYRAFDKLDGMEVAWNQVKVQVATHSSKDLERLSSEVHLLKTLKNRNVIKCYDSWVDTRTKNVNFITELFTSGNLRQYRKKHKHVDLNAIKSWAKQILRGLLYLHSHDPPIIHRDIKCNNIFVNGNNGEVKIGDLGLAIALKQTHAAHSVIGTPEFMAPELYEEEYTELVDIYSFGMCLLELITLEYPYSECKNAAQIYKKVTTGKKPAALEKVKDPQVRSFVEKCLADASCRLSARELLMDPFLQTPENIETVVSLSPRRTDEMTQLSTFVEKHTTASEYQVQNRNKEDLSHSSQITDLTHSNQVSGSLFCDLQTMDFEMHKGIKERSTSNLGKPYSRRSQQLGNIKADDDIRLNLFIGNKEGHFRYLEFTFNTEADTALSVASEMILELGLFDYDVNTIAEQIDSKLLALIPDWKAGAAFDESFLNNENFSDQLLDADGCTGPQKDSVGMEAFCIEGLNMEPDFSHQSSDSRTVSSSDSTISCDFPTIDGLFDEVPYNSFTSDDSCQSIEFRTFSSDNFDSQDVGDIKDLRSELIASSTLNPATVEEGKVIYCCSTSSTTSSKAEAAVAFKFGWADSLKVTSCAMHRKENSSCSNVDSKRKSQDTETQSYASEPSDQQSTYQFRNQYEASSDERAVCKN</sequence>
<accession>A0ACC2ATI6</accession>
<evidence type="ECO:0000313" key="1">
    <source>
        <dbReference type="EMBL" id="KAJ7520577.1"/>
    </source>
</evidence>
<name>A0ACC2ATI6_DIPCM</name>
<proteinExistence type="predicted"/>
<dbReference type="Proteomes" id="UP001162992">
    <property type="component" value="Chromosome 19"/>
</dbReference>
<dbReference type="EMBL" id="CM055110">
    <property type="protein sequence ID" value="KAJ7520577.1"/>
    <property type="molecule type" value="Genomic_DNA"/>
</dbReference>
<keyword evidence="2" id="KW-1185">Reference proteome</keyword>